<evidence type="ECO:0000256" key="2">
    <source>
        <dbReference type="SAM" id="Phobius"/>
    </source>
</evidence>
<gene>
    <name evidence="3" type="ORF">HNR45_000760</name>
</gene>
<sequence length="473" mass="53286">MTTLKFFSWLRQPRNTIWWQPAKGALFVIVYVIAVLVSTRYLPTNLFPDIPSRTIDGLLTILASSMLAVTTFSLSIMENAFSSASRGATPRSVELVMADDSTRLAIASFISTFIYAIITKIALGSGSFAQNGRFLFFLSTIVVIAYLIVVLIRWVQVLSTLGHLGDTMGKVYAKAAETMRRYRSLPNLGATWVPAKDALPDAHFICAETGQFAQLHLDLLQEWAKKHDAHVFIRLNPGDFLYRGEPLADIYLNDGSNSLTEEDLSLLRSFFIVKPTRSYEQDPRFGFIVLKEIAQRSISPSMNDPGSVIAVMNLMAKLLLDATAPRDNMTVYDRIGIQPLQEADFIYRSFDGIIRDSDQNAGISMQALHIMYAVSRHAPEETIRKAARIQARLILEHARRTFSARQDLFRVESAYVRYFPDDTPIEASSYFPDDEAAERQKSLADADLTALFEEPRDENDRTKTIDSKVKQRK</sequence>
<keyword evidence="2" id="KW-1133">Transmembrane helix</keyword>
<feature type="transmembrane region" description="Helical" evidence="2">
    <location>
        <begin position="24"/>
        <end position="43"/>
    </location>
</feature>
<feature type="transmembrane region" description="Helical" evidence="2">
    <location>
        <begin position="135"/>
        <end position="155"/>
    </location>
</feature>
<feature type="compositionally biased region" description="Basic and acidic residues" evidence="1">
    <location>
        <begin position="458"/>
        <end position="473"/>
    </location>
</feature>
<dbReference type="Pfam" id="PF10011">
    <property type="entry name" value="DUF2254"/>
    <property type="match status" value="1"/>
</dbReference>
<dbReference type="EMBL" id="JACHHI010000003">
    <property type="protein sequence ID" value="MBB6477727.1"/>
    <property type="molecule type" value="Genomic_DNA"/>
</dbReference>
<name>A0A841R3L4_9FIRM</name>
<feature type="transmembrane region" description="Helical" evidence="2">
    <location>
        <begin position="104"/>
        <end position="123"/>
    </location>
</feature>
<dbReference type="RefSeq" id="WP_159822679.1">
    <property type="nucleotide sequence ID" value="NZ_CABWNB010000002.1"/>
</dbReference>
<evidence type="ECO:0000256" key="1">
    <source>
        <dbReference type="SAM" id="MobiDB-lite"/>
    </source>
</evidence>
<feature type="region of interest" description="Disordered" evidence="1">
    <location>
        <begin position="450"/>
        <end position="473"/>
    </location>
</feature>
<proteinExistence type="predicted"/>
<reference evidence="3 4" key="1">
    <citation type="submission" date="2020-08" db="EMBL/GenBank/DDBJ databases">
        <title>Genomic Encyclopedia of Type Strains, Phase IV (KMG-IV): sequencing the most valuable type-strain genomes for metagenomic binning, comparative biology and taxonomic classification.</title>
        <authorList>
            <person name="Goeker M."/>
        </authorList>
    </citation>
    <scope>NUCLEOTIDE SEQUENCE [LARGE SCALE GENOMIC DNA]</scope>
    <source>
        <strain evidence="3 4">DSM 21255</strain>
    </source>
</reference>
<accession>A0A841R3L4</accession>
<comment type="caution">
    <text evidence="3">The sequence shown here is derived from an EMBL/GenBank/DDBJ whole genome shotgun (WGS) entry which is preliminary data.</text>
</comment>
<evidence type="ECO:0000313" key="4">
    <source>
        <dbReference type="Proteomes" id="UP000591941"/>
    </source>
</evidence>
<organism evidence="3 4">
    <name type="scientific">Negativicoccus succinicivorans</name>
    <dbReference type="NCBI Taxonomy" id="620903"/>
    <lineage>
        <taxon>Bacteria</taxon>
        <taxon>Bacillati</taxon>
        <taxon>Bacillota</taxon>
        <taxon>Negativicutes</taxon>
        <taxon>Veillonellales</taxon>
        <taxon>Veillonellaceae</taxon>
        <taxon>Negativicoccus</taxon>
    </lineage>
</organism>
<evidence type="ECO:0000313" key="3">
    <source>
        <dbReference type="EMBL" id="MBB6477727.1"/>
    </source>
</evidence>
<dbReference type="GeneID" id="93486038"/>
<keyword evidence="4" id="KW-1185">Reference proteome</keyword>
<dbReference type="InterPro" id="IPR018723">
    <property type="entry name" value="DUF2254_membrane"/>
</dbReference>
<protein>
    <submittedName>
        <fullName evidence="3">Putative membrane protein</fullName>
    </submittedName>
</protein>
<dbReference type="AlphaFoldDB" id="A0A841R3L4"/>
<feature type="transmembrane region" description="Helical" evidence="2">
    <location>
        <begin position="55"/>
        <end position="77"/>
    </location>
</feature>
<dbReference type="Proteomes" id="UP000591941">
    <property type="component" value="Unassembled WGS sequence"/>
</dbReference>
<dbReference type="OrthoDB" id="2955631at2"/>
<keyword evidence="2" id="KW-0812">Transmembrane</keyword>
<keyword evidence="2" id="KW-0472">Membrane</keyword>